<evidence type="ECO:0000256" key="1">
    <source>
        <dbReference type="SAM" id="Phobius"/>
    </source>
</evidence>
<evidence type="ECO:0000259" key="2">
    <source>
        <dbReference type="PROSITE" id="PS51724"/>
    </source>
</evidence>
<dbReference type="InterPro" id="IPR036680">
    <property type="entry name" value="SPOR-like_sf"/>
</dbReference>
<dbReference type="GO" id="GO:0042834">
    <property type="term" value="F:peptidoglycan binding"/>
    <property type="evidence" value="ECO:0007669"/>
    <property type="project" value="InterPro"/>
</dbReference>
<feature type="transmembrane region" description="Helical" evidence="1">
    <location>
        <begin position="68"/>
        <end position="92"/>
    </location>
</feature>
<proteinExistence type="predicted"/>
<keyword evidence="1" id="KW-0812">Transmembrane</keyword>
<dbReference type="Proteomes" id="UP000198897">
    <property type="component" value="Unassembled WGS sequence"/>
</dbReference>
<dbReference type="PROSITE" id="PS51724">
    <property type="entry name" value="SPOR"/>
    <property type="match status" value="1"/>
</dbReference>
<keyword evidence="1" id="KW-0472">Membrane</keyword>
<name>A0A1I2JEP4_9BACI</name>
<dbReference type="OrthoDB" id="2969309at2"/>
<protein>
    <submittedName>
        <fullName evidence="3">Stage II sporulation protein B</fullName>
    </submittedName>
</protein>
<keyword evidence="4" id="KW-1185">Reference proteome</keyword>
<organism evidence="3 4">
    <name type="scientific">Halobacillus alkaliphilus</name>
    <dbReference type="NCBI Taxonomy" id="396056"/>
    <lineage>
        <taxon>Bacteria</taxon>
        <taxon>Bacillati</taxon>
        <taxon>Bacillota</taxon>
        <taxon>Bacilli</taxon>
        <taxon>Bacillales</taxon>
        <taxon>Bacillaceae</taxon>
        <taxon>Halobacillus</taxon>
    </lineage>
</organism>
<dbReference type="AlphaFoldDB" id="A0A1I2JEP4"/>
<dbReference type="EMBL" id="FOOG01000001">
    <property type="protein sequence ID" value="SFF52323.1"/>
    <property type="molecule type" value="Genomic_DNA"/>
</dbReference>
<feature type="domain" description="SPOR" evidence="2">
    <location>
        <begin position="124"/>
        <end position="202"/>
    </location>
</feature>
<evidence type="ECO:0000313" key="3">
    <source>
        <dbReference type="EMBL" id="SFF52323.1"/>
    </source>
</evidence>
<dbReference type="Gene3D" id="3.30.70.1070">
    <property type="entry name" value="Sporulation related repeat"/>
    <property type="match status" value="1"/>
</dbReference>
<evidence type="ECO:0000313" key="4">
    <source>
        <dbReference type="Proteomes" id="UP000198897"/>
    </source>
</evidence>
<keyword evidence="1" id="KW-1133">Transmembrane helix</keyword>
<accession>A0A1I2JEP4</accession>
<dbReference type="SUPFAM" id="SSF110997">
    <property type="entry name" value="Sporulation related repeat"/>
    <property type="match status" value="1"/>
</dbReference>
<dbReference type="InterPro" id="IPR007730">
    <property type="entry name" value="SPOR-like_dom"/>
</dbReference>
<dbReference type="RefSeq" id="WP_089748917.1">
    <property type="nucleotide sequence ID" value="NZ_FOOG01000001.1"/>
</dbReference>
<reference evidence="4" key="1">
    <citation type="submission" date="2016-10" db="EMBL/GenBank/DDBJ databases">
        <authorList>
            <person name="Varghese N."/>
            <person name="Submissions S."/>
        </authorList>
    </citation>
    <scope>NUCLEOTIDE SEQUENCE [LARGE SCALE GENOMIC DNA]</scope>
    <source>
        <strain evidence="4">FP5</strain>
    </source>
</reference>
<sequence>MESNKKITISFRNEKEKVPENEIIQAKEEVAASDPDPNKIEEIPVLEIRKPHPSPTKKKKYEKNSVKYLVVAASSALLLSLGLGFLLLRMFVTLTDETTAGKEMVPAAVPSEEAVTEQVAAVNPNAVEAYLVQAGVFTTEEKAFQWKSKLTALSVSSMVWERDHQFYLFAGSAQTETEASQIAAELSSRSIETYVKPWSVLKGEGSLTGEEAKTFDLLIDHLENFSIDQLSDADRQKLLSTLEKQEPNSPLISALQGWDQRDNYHLNWLKVAYSLEKMME</sequence>
<gene>
    <name evidence="3" type="ORF">SAMN05216353_1015</name>
</gene>